<name>A0AC34FKB3_9BILA</name>
<dbReference type="WBParaSite" id="ES5_v2.g17822.t1">
    <property type="protein sequence ID" value="ES5_v2.g17822.t1"/>
    <property type="gene ID" value="ES5_v2.g17822"/>
</dbReference>
<evidence type="ECO:0000313" key="2">
    <source>
        <dbReference type="WBParaSite" id="ES5_v2.g17822.t1"/>
    </source>
</evidence>
<accession>A0AC34FKB3</accession>
<evidence type="ECO:0000313" key="1">
    <source>
        <dbReference type="Proteomes" id="UP000887579"/>
    </source>
</evidence>
<organism evidence="1 2">
    <name type="scientific">Panagrolaimus sp. ES5</name>
    <dbReference type="NCBI Taxonomy" id="591445"/>
    <lineage>
        <taxon>Eukaryota</taxon>
        <taxon>Metazoa</taxon>
        <taxon>Ecdysozoa</taxon>
        <taxon>Nematoda</taxon>
        <taxon>Chromadorea</taxon>
        <taxon>Rhabditida</taxon>
        <taxon>Tylenchina</taxon>
        <taxon>Panagrolaimomorpha</taxon>
        <taxon>Panagrolaimoidea</taxon>
        <taxon>Panagrolaimidae</taxon>
        <taxon>Panagrolaimus</taxon>
    </lineage>
</organism>
<sequence>MTTFFPHLYEYGKIINIIKKYESKENDTEIKPRKRCLKDEILNSNPETSLIKYSLNFYQCRQSTDIDFLVYLELKAQKLRESTYNPLKFYNVTLEAIIKARTELSNINKYEKPPEWPLKEEILDDQYATQGEFPTRHWIVVDTILCIEIAKILPFFVKLNISDQQDLLKTTILLNALFTEAYYSFTALYETLIFPDGKMPIKFPNIHKWQIDIFRESDKISDAGKAILKIEFHRYSRLLLNHLQAKYGDAPGAVRYSQILSVMEAMIYYTQKGKEFYVFLGAMRNFPPHPTMALMDQIIVQ</sequence>
<reference evidence="2" key="1">
    <citation type="submission" date="2022-11" db="UniProtKB">
        <authorList>
            <consortium name="WormBaseParasite"/>
        </authorList>
    </citation>
    <scope>IDENTIFICATION</scope>
</reference>
<dbReference type="Proteomes" id="UP000887579">
    <property type="component" value="Unplaced"/>
</dbReference>
<protein>
    <submittedName>
        <fullName evidence="2">NR LBD domain-containing protein</fullName>
    </submittedName>
</protein>
<proteinExistence type="predicted"/>